<dbReference type="Proteomes" id="UP000320333">
    <property type="component" value="Unassembled WGS sequence"/>
</dbReference>
<evidence type="ECO:0000256" key="1">
    <source>
        <dbReference type="SAM" id="MobiDB-lite"/>
    </source>
</evidence>
<keyword evidence="4" id="KW-1185">Reference proteome</keyword>
<dbReference type="InterPro" id="IPR052557">
    <property type="entry name" value="CAP/Cytokinesis_protein"/>
</dbReference>
<feature type="region of interest" description="Disordered" evidence="1">
    <location>
        <begin position="1"/>
        <end position="46"/>
    </location>
</feature>
<dbReference type="EMBL" id="QEAP01000487">
    <property type="protein sequence ID" value="TPX65450.1"/>
    <property type="molecule type" value="Genomic_DNA"/>
</dbReference>
<dbReference type="InterPro" id="IPR038765">
    <property type="entry name" value="Papain-like_cys_pep_sf"/>
</dbReference>
<dbReference type="SUPFAM" id="SSF54001">
    <property type="entry name" value="Cysteine proteinases"/>
    <property type="match status" value="1"/>
</dbReference>
<sequence length="541" mass="59006">MLSFFGFGKAGASTTSTTTTTTTTKTSLTKPDAAKPHTSNVAKQDQTVTVQSTPVVRTIDDVDQWHSAMKRLRIDQLEQAKKESLRLREKDTIEKLAKVDQFAINTPKSHVNSVKQLAEHLTTPYDDAVCKTRAIFAWVSNNVAYDVQGYLSGKRRDQSAEAVLRDRICVCEGYANLFLALCEAAPKVSGHEDIIAIKITGAAMGAGVEAGDVYANLDSHAWNAVQIHGEFRFIESTWAAGVMANGKFDKQYNPGPYFLVKPTEFIFSHIPKSDPGLQHLAIPLSHKEWIQLPQCGPAFRINGMRLVRARGLQKTTTALLSYLEINDDLVEIVVEVDEERHAATGGVVLGHITHGKCAPIHVPAGREVVWVDHPPYKDTVRDAGGLAQSMMVHTRKSETPGKMLWILRAHVGKGDFVAKVMASMVPGKNAYYPALSFRVKNTGAGKHAPPPTLFAGSVKVVEPLSGALHVGEKVRFKVQGPQDAIVMSPSKQITKFQKVVGNDGFQIADIVIDVKGDWQVGHGTVQGNATRYAFGAKFHAA</sequence>
<dbReference type="Pfam" id="PF01841">
    <property type="entry name" value="Transglut_core"/>
    <property type="match status" value="1"/>
</dbReference>
<dbReference type="PANTHER" id="PTHR46333">
    <property type="entry name" value="CYTOKINESIS PROTEIN 3"/>
    <property type="match status" value="1"/>
</dbReference>
<dbReference type="InterPro" id="IPR002931">
    <property type="entry name" value="Transglutaminase-like"/>
</dbReference>
<feature type="compositionally biased region" description="Low complexity" evidence="1">
    <location>
        <begin position="13"/>
        <end position="30"/>
    </location>
</feature>
<feature type="domain" description="Transglutaminase-like" evidence="2">
    <location>
        <begin position="115"/>
        <end position="185"/>
    </location>
</feature>
<dbReference type="AlphaFoldDB" id="A0A507EQA6"/>
<dbReference type="STRING" id="246404.A0A507EQA6"/>
<dbReference type="Gene3D" id="3.10.620.30">
    <property type="match status" value="1"/>
</dbReference>
<proteinExistence type="predicted"/>
<organism evidence="3 4">
    <name type="scientific">Chytriomyces confervae</name>
    <dbReference type="NCBI Taxonomy" id="246404"/>
    <lineage>
        <taxon>Eukaryota</taxon>
        <taxon>Fungi</taxon>
        <taxon>Fungi incertae sedis</taxon>
        <taxon>Chytridiomycota</taxon>
        <taxon>Chytridiomycota incertae sedis</taxon>
        <taxon>Chytridiomycetes</taxon>
        <taxon>Chytridiales</taxon>
        <taxon>Chytriomycetaceae</taxon>
        <taxon>Chytriomyces</taxon>
    </lineage>
</organism>
<dbReference type="OrthoDB" id="2154158at2759"/>
<evidence type="ECO:0000313" key="3">
    <source>
        <dbReference type="EMBL" id="TPX65450.1"/>
    </source>
</evidence>
<feature type="compositionally biased region" description="Polar residues" evidence="1">
    <location>
        <begin position="37"/>
        <end position="46"/>
    </location>
</feature>
<reference evidence="3 4" key="1">
    <citation type="journal article" date="2019" name="Sci. Rep.">
        <title>Comparative genomics of chytrid fungi reveal insights into the obligate biotrophic and pathogenic lifestyle of Synchytrium endobioticum.</title>
        <authorList>
            <person name="van de Vossenberg B.T.L.H."/>
            <person name="Warris S."/>
            <person name="Nguyen H.D.T."/>
            <person name="van Gent-Pelzer M.P.E."/>
            <person name="Joly D.L."/>
            <person name="van de Geest H.C."/>
            <person name="Bonants P.J.M."/>
            <person name="Smith D.S."/>
            <person name="Levesque C.A."/>
            <person name="van der Lee T.A.J."/>
        </authorList>
    </citation>
    <scope>NUCLEOTIDE SEQUENCE [LARGE SCALE GENOMIC DNA]</scope>
    <source>
        <strain evidence="3 4">CBS 675.73</strain>
    </source>
</reference>
<evidence type="ECO:0000313" key="4">
    <source>
        <dbReference type="Proteomes" id="UP000320333"/>
    </source>
</evidence>
<gene>
    <name evidence="3" type="ORF">CcCBS67573_g08114</name>
</gene>
<name>A0A507EQA6_9FUNG</name>
<protein>
    <recommendedName>
        <fullName evidence="2">Transglutaminase-like domain-containing protein</fullName>
    </recommendedName>
</protein>
<dbReference type="PANTHER" id="PTHR46333:SF2">
    <property type="entry name" value="CYTOKINESIS PROTEIN 3"/>
    <property type="match status" value="1"/>
</dbReference>
<accession>A0A507EQA6</accession>
<evidence type="ECO:0000259" key="2">
    <source>
        <dbReference type="Pfam" id="PF01841"/>
    </source>
</evidence>
<comment type="caution">
    <text evidence="3">The sequence shown here is derived from an EMBL/GenBank/DDBJ whole genome shotgun (WGS) entry which is preliminary data.</text>
</comment>
<dbReference type="GO" id="GO:0005737">
    <property type="term" value="C:cytoplasm"/>
    <property type="evidence" value="ECO:0007669"/>
    <property type="project" value="TreeGrafter"/>
</dbReference>